<sequence>MVSKKHIWQTEISFKNGTIPHNVRHLICCKSNSCRTKFFKPLTRDFKKTKDFDRKVAKRTIMTRKIFFLFLLGGISFSVFSEIGNKQIAYLILKRNELYAKQGHRFKNRILDSYFRKIDWYRPAAKTPNLSKQDRDLAEIYLLQEKEYSQKYAKFLINEIQWDESKLEYYETIERTFLKNDLVQNQIDKNTKDIPYRSEEIFITGIRVAGKPNEEKLLGSIGMAKSGEIEFKKYYTLAPSMDRQFIRILECSMDSINQEICSTKYVLENQRLVSVTQSVPQTSYISEWIYIYLEGSLYNTRFYFKSMGQVEKEVVVNNE</sequence>
<evidence type="ECO:0000259" key="2">
    <source>
        <dbReference type="SMART" id="SM01324"/>
    </source>
</evidence>
<feature type="domain" description="YARHG" evidence="2">
    <location>
        <begin position="68"/>
        <end position="146"/>
    </location>
</feature>
<gene>
    <name evidence="4" type="ORF">CH376_12745</name>
    <name evidence="3" type="ORF">CH380_02715</name>
</gene>
<keyword evidence="1" id="KW-0472">Membrane</keyword>
<dbReference type="AlphaFoldDB" id="A0A2M9YT02"/>
<dbReference type="Gene3D" id="1.20.58.1690">
    <property type="match status" value="1"/>
</dbReference>
<protein>
    <recommendedName>
        <fullName evidence="2">YARHG domain-containing protein</fullName>
    </recommendedName>
</protein>
<dbReference type="Pfam" id="PF13308">
    <property type="entry name" value="YARHG"/>
    <property type="match status" value="1"/>
</dbReference>
<dbReference type="InterPro" id="IPR038434">
    <property type="entry name" value="YARHG_sf"/>
</dbReference>
<keyword evidence="1" id="KW-1133">Transmembrane helix</keyword>
<evidence type="ECO:0000313" key="6">
    <source>
        <dbReference type="Proteomes" id="UP000232188"/>
    </source>
</evidence>
<evidence type="ECO:0000256" key="1">
    <source>
        <dbReference type="SAM" id="Phobius"/>
    </source>
</evidence>
<keyword evidence="1" id="KW-0812">Transmembrane</keyword>
<dbReference type="EMBL" id="NPDV01000002">
    <property type="protein sequence ID" value="PJZ54650.1"/>
    <property type="molecule type" value="Genomic_DNA"/>
</dbReference>
<name>A0A2M9YT02_9LEPT</name>
<dbReference type="EMBL" id="NPDU01000030">
    <property type="protein sequence ID" value="PJZ61545.1"/>
    <property type="molecule type" value="Genomic_DNA"/>
</dbReference>
<feature type="transmembrane region" description="Helical" evidence="1">
    <location>
        <begin position="66"/>
        <end position="84"/>
    </location>
</feature>
<evidence type="ECO:0000313" key="4">
    <source>
        <dbReference type="EMBL" id="PJZ61545.1"/>
    </source>
</evidence>
<evidence type="ECO:0000313" key="3">
    <source>
        <dbReference type="EMBL" id="PJZ54650.1"/>
    </source>
</evidence>
<dbReference type="Proteomes" id="UP000232188">
    <property type="component" value="Unassembled WGS sequence"/>
</dbReference>
<reference evidence="5 6" key="1">
    <citation type="submission" date="2017-07" db="EMBL/GenBank/DDBJ databases">
        <title>Leptospira spp. isolated from tropical soils.</title>
        <authorList>
            <person name="Thibeaux R."/>
            <person name="Iraola G."/>
            <person name="Ferres I."/>
            <person name="Bierque E."/>
            <person name="Girault D."/>
            <person name="Soupe-Gilbert M.-E."/>
            <person name="Picardeau M."/>
            <person name="Goarant C."/>
        </authorList>
    </citation>
    <scope>NUCLEOTIDE SEQUENCE [LARGE SCALE GENOMIC DNA]</scope>
    <source>
        <strain evidence="3 6">FH2-B-C1</strain>
        <strain evidence="4 5">FH2-B-D1</strain>
    </source>
</reference>
<dbReference type="Proteomes" id="UP000232149">
    <property type="component" value="Unassembled WGS sequence"/>
</dbReference>
<dbReference type="InterPro" id="IPR025582">
    <property type="entry name" value="YARHG_dom"/>
</dbReference>
<comment type="caution">
    <text evidence="3">The sequence shown here is derived from an EMBL/GenBank/DDBJ whole genome shotgun (WGS) entry which is preliminary data.</text>
</comment>
<accession>A0A2M9YT02</accession>
<keyword evidence="5" id="KW-1185">Reference proteome</keyword>
<organism evidence="3 6">
    <name type="scientific">Leptospira adleri</name>
    <dbReference type="NCBI Taxonomy" id="2023186"/>
    <lineage>
        <taxon>Bacteria</taxon>
        <taxon>Pseudomonadati</taxon>
        <taxon>Spirochaetota</taxon>
        <taxon>Spirochaetia</taxon>
        <taxon>Leptospirales</taxon>
        <taxon>Leptospiraceae</taxon>
        <taxon>Leptospira</taxon>
    </lineage>
</organism>
<evidence type="ECO:0000313" key="5">
    <source>
        <dbReference type="Proteomes" id="UP000232149"/>
    </source>
</evidence>
<dbReference type="SMART" id="SM01324">
    <property type="entry name" value="YARHG"/>
    <property type="match status" value="1"/>
</dbReference>
<proteinExistence type="predicted"/>